<dbReference type="Pfam" id="PF14279">
    <property type="entry name" value="HNH_5"/>
    <property type="match status" value="1"/>
</dbReference>
<dbReference type="InterPro" id="IPR052892">
    <property type="entry name" value="NA-targeting_endonuclease"/>
</dbReference>
<name>A0A3B0ZCA7_9ZZZZ</name>
<gene>
    <name evidence="2" type="ORF">MNBD_GAMMA22-2606</name>
</gene>
<sequence>MTAMILRVNVSGQAMDWIDWQEAVLLYAKDQVAWTLGDSPVRYYGGMNRVRKLRSYVDVHSIVAAKGVIGRTQYKAIPSLTNRELFRRDRHTCMYCLTIMADRHLTRDHIIPLSRGGVDEWTNVVTACKACNGRKADKLLPDIRMRLHAIPYTPNHAQWLILRNRNIRADQMSFLKTQCPKERREIFIT</sequence>
<dbReference type="CDD" id="cd00085">
    <property type="entry name" value="HNHc"/>
    <property type="match status" value="1"/>
</dbReference>
<dbReference type="PANTHER" id="PTHR33877:SF2">
    <property type="entry name" value="OS07G0170200 PROTEIN"/>
    <property type="match status" value="1"/>
</dbReference>
<organism evidence="2">
    <name type="scientific">hydrothermal vent metagenome</name>
    <dbReference type="NCBI Taxonomy" id="652676"/>
    <lineage>
        <taxon>unclassified sequences</taxon>
        <taxon>metagenomes</taxon>
        <taxon>ecological metagenomes</taxon>
    </lineage>
</organism>
<dbReference type="Gene3D" id="1.10.30.50">
    <property type="match status" value="1"/>
</dbReference>
<dbReference type="AlphaFoldDB" id="A0A3B0ZCA7"/>
<dbReference type="SMART" id="SM00507">
    <property type="entry name" value="HNHc"/>
    <property type="match status" value="1"/>
</dbReference>
<dbReference type="InterPro" id="IPR003615">
    <property type="entry name" value="HNH_nuc"/>
</dbReference>
<protein>
    <submittedName>
        <fullName evidence="2">HNH endonuclease family protein</fullName>
    </submittedName>
</protein>
<dbReference type="GO" id="GO:0004519">
    <property type="term" value="F:endonuclease activity"/>
    <property type="evidence" value="ECO:0007669"/>
    <property type="project" value="UniProtKB-KW"/>
</dbReference>
<evidence type="ECO:0000259" key="1">
    <source>
        <dbReference type="SMART" id="SM00507"/>
    </source>
</evidence>
<proteinExistence type="predicted"/>
<accession>A0A3B0ZCA7</accession>
<keyword evidence="2" id="KW-0540">Nuclease</keyword>
<reference evidence="2" key="1">
    <citation type="submission" date="2018-06" db="EMBL/GenBank/DDBJ databases">
        <authorList>
            <person name="Zhirakovskaya E."/>
        </authorList>
    </citation>
    <scope>NUCLEOTIDE SEQUENCE</scope>
</reference>
<dbReference type="InterPro" id="IPR029471">
    <property type="entry name" value="HNH_5"/>
</dbReference>
<keyword evidence="2" id="KW-0255">Endonuclease</keyword>
<feature type="domain" description="HNH nuclease" evidence="1">
    <location>
        <begin position="80"/>
        <end position="133"/>
    </location>
</feature>
<dbReference type="PANTHER" id="PTHR33877">
    <property type="entry name" value="SLL1193 PROTEIN"/>
    <property type="match status" value="1"/>
</dbReference>
<dbReference type="EMBL" id="UOFS01000006">
    <property type="protein sequence ID" value="VAW91045.1"/>
    <property type="molecule type" value="Genomic_DNA"/>
</dbReference>
<keyword evidence="2" id="KW-0378">Hydrolase</keyword>
<evidence type="ECO:0000313" key="2">
    <source>
        <dbReference type="EMBL" id="VAW91045.1"/>
    </source>
</evidence>